<evidence type="ECO:0000256" key="1">
    <source>
        <dbReference type="ARBA" id="ARBA00022679"/>
    </source>
</evidence>
<dbReference type="STRING" id="6248.A0A0K0E4M9"/>
<feature type="transmembrane region" description="Helical" evidence="5">
    <location>
        <begin position="570"/>
        <end position="592"/>
    </location>
</feature>
<evidence type="ECO:0000256" key="3">
    <source>
        <dbReference type="ARBA" id="ARBA00022777"/>
    </source>
</evidence>
<evidence type="ECO:0000313" key="7">
    <source>
        <dbReference type="Proteomes" id="UP000035681"/>
    </source>
</evidence>
<organism evidence="8">
    <name type="scientific">Strongyloides stercoralis</name>
    <name type="common">Threadworm</name>
    <dbReference type="NCBI Taxonomy" id="6248"/>
    <lineage>
        <taxon>Eukaryota</taxon>
        <taxon>Metazoa</taxon>
        <taxon>Ecdysozoa</taxon>
        <taxon>Nematoda</taxon>
        <taxon>Chromadorea</taxon>
        <taxon>Rhabditida</taxon>
        <taxon>Tylenchina</taxon>
        <taxon>Panagrolaimomorpha</taxon>
        <taxon>Strongyloidoidea</taxon>
        <taxon>Strongyloididae</taxon>
        <taxon>Strongyloides</taxon>
    </lineage>
</organism>
<proteinExistence type="predicted"/>
<keyword evidence="3" id="KW-0418">Kinase</keyword>
<evidence type="ECO:0000256" key="4">
    <source>
        <dbReference type="ARBA" id="ARBA00022840"/>
    </source>
</evidence>
<reference evidence="8" key="1">
    <citation type="submission" date="2015-08" db="UniProtKB">
        <authorList>
            <consortium name="WormBaseParasite"/>
        </authorList>
    </citation>
    <scope>IDENTIFICATION</scope>
</reference>
<dbReference type="GO" id="GO:0004672">
    <property type="term" value="F:protein kinase activity"/>
    <property type="evidence" value="ECO:0007669"/>
    <property type="project" value="InterPro"/>
</dbReference>
<keyword evidence="1" id="KW-0808">Transferase</keyword>
<protein>
    <submittedName>
        <fullName evidence="8 9">Protein kinase domain-containing protein</fullName>
    </submittedName>
</protein>
<dbReference type="GO" id="GO:0005524">
    <property type="term" value="F:ATP binding"/>
    <property type="evidence" value="ECO:0007669"/>
    <property type="project" value="UniProtKB-KW"/>
</dbReference>
<accession>A0A0K0E4M9</accession>
<feature type="domain" description="Protein kinase" evidence="6">
    <location>
        <begin position="112"/>
        <end position="400"/>
    </location>
</feature>
<dbReference type="PROSITE" id="PS50011">
    <property type="entry name" value="PROTEIN_KINASE_DOM"/>
    <property type="match status" value="1"/>
</dbReference>
<evidence type="ECO:0000313" key="8">
    <source>
        <dbReference type="WBParaSite" id="SSTP_0000444800.1"/>
    </source>
</evidence>
<dbReference type="AlphaFoldDB" id="A0A0K0E4M9"/>
<dbReference type="Gene3D" id="1.10.510.10">
    <property type="entry name" value="Transferase(Phosphotransferase) domain 1"/>
    <property type="match status" value="1"/>
</dbReference>
<dbReference type="InterPro" id="IPR011009">
    <property type="entry name" value="Kinase-like_dom_sf"/>
</dbReference>
<dbReference type="Pfam" id="PF00069">
    <property type="entry name" value="Pkinase"/>
    <property type="match status" value="1"/>
</dbReference>
<keyword evidence="4" id="KW-0067">ATP-binding</keyword>
<keyword evidence="5" id="KW-0812">Transmembrane</keyword>
<evidence type="ECO:0000256" key="5">
    <source>
        <dbReference type="SAM" id="Phobius"/>
    </source>
</evidence>
<dbReference type="SUPFAM" id="SSF56112">
    <property type="entry name" value="Protein kinase-like (PK-like)"/>
    <property type="match status" value="1"/>
</dbReference>
<name>A0A0K0E4M9_STRER</name>
<keyword evidence="2" id="KW-0547">Nucleotide-binding</keyword>
<keyword evidence="7" id="KW-1185">Reference proteome</keyword>
<feature type="transmembrane region" description="Helical" evidence="5">
    <location>
        <begin position="533"/>
        <end position="558"/>
    </location>
</feature>
<dbReference type="WBParaSite" id="SSTP_0000444800.1">
    <property type="protein sequence ID" value="SSTP_0000444800.1"/>
    <property type="gene ID" value="SSTP_0000444800"/>
</dbReference>
<keyword evidence="5" id="KW-1133">Transmembrane helix</keyword>
<dbReference type="Proteomes" id="UP000035681">
    <property type="component" value="Unplaced"/>
</dbReference>
<evidence type="ECO:0000259" key="6">
    <source>
        <dbReference type="PROSITE" id="PS50011"/>
    </source>
</evidence>
<sequence length="673" mass="77643">MNESKTLIPTILINEDEENNIEKNNYRKSSLTVPPLYSPNISQKKSFRRPSTYVIPSIEIIEESSPAHSTRNNSMSSNENLDNIKDDDSIIIPKCFKNNFLITEDDYNSIIKIKKLDKNNNRFGKVYKFLETNEMIELSGTRFKLELLATWDQNTNIIQKQLTQLLDELKYFSTLKHPNLIKYFGCYKTSEKLTMYREYLPNGSVDDRIEKERITEVLAIKWLRQSAEALKYLHNLQPPLPHKNLKASNMLLTISEDVKLSDIGHSIQINSKEDYDETTTTSLTNYRKTLLITASEQIEYITEPFKLTSSNDIWSLGCIFVQMLTQKLPYEEELKDLSDTSLYKRLEENINLPESQQLSYNGNILYPNGSIEAKKIISDILIINEKNRPTAIDILNYDSLKINKRLFDVHPLPMAKKRRSSSSRHHYDISFDKNDNNKEIISRKIATHGKKKKVFSPLLKRFVSLDSDDINSNDEIDDKSENVCFNSDNSDDDINDNDLKENQIEIPKITDNRYIAKYFTSKLLIFLTFFVRWSILVLLTLITLFSFASFVFVGIYIIYNSINFVCQCHLNEGFIVLIALILLPILILLGSLCCNNACQRYAVADEKGKLKKSKLYYPQPQEDIKLCGIIVVVGSNHQEKNIIHKKKKVDDDDPTAPMNLEKGKIVNDIAKLA</sequence>
<evidence type="ECO:0000313" key="9">
    <source>
        <dbReference type="WBParaSite" id="TCONS_00012540.p1"/>
    </source>
</evidence>
<evidence type="ECO:0000256" key="2">
    <source>
        <dbReference type="ARBA" id="ARBA00022741"/>
    </source>
</evidence>
<dbReference type="InterPro" id="IPR000719">
    <property type="entry name" value="Prot_kinase_dom"/>
</dbReference>
<keyword evidence="5" id="KW-0472">Membrane</keyword>
<dbReference type="PANTHER" id="PTHR48016:SF56">
    <property type="entry name" value="MAPKK KINASE"/>
    <property type="match status" value="1"/>
</dbReference>
<dbReference type="WBParaSite" id="TCONS_00012540.p1">
    <property type="protein sequence ID" value="TCONS_00012540.p1"/>
    <property type="gene ID" value="XLOC_008192"/>
</dbReference>
<dbReference type="InterPro" id="IPR050538">
    <property type="entry name" value="MAP_kinase_kinase_kinase"/>
</dbReference>
<dbReference type="PANTHER" id="PTHR48016">
    <property type="entry name" value="MAP KINASE KINASE KINASE SSK2-RELATED-RELATED"/>
    <property type="match status" value="1"/>
</dbReference>